<evidence type="ECO:0000256" key="5">
    <source>
        <dbReference type="ARBA" id="ARBA00022801"/>
    </source>
</evidence>
<dbReference type="Proteomes" id="UP000288607">
    <property type="component" value="Unassembled WGS sequence"/>
</dbReference>
<dbReference type="GO" id="GO:0030677">
    <property type="term" value="C:ribonuclease P complex"/>
    <property type="evidence" value="ECO:0007669"/>
    <property type="project" value="TreeGrafter"/>
</dbReference>
<dbReference type="NCBIfam" id="TIGR00188">
    <property type="entry name" value="rnpA"/>
    <property type="match status" value="1"/>
</dbReference>
<dbReference type="GO" id="GO:0004526">
    <property type="term" value="F:ribonuclease P activity"/>
    <property type="evidence" value="ECO:0007669"/>
    <property type="project" value="UniProtKB-UniRule"/>
</dbReference>
<proteinExistence type="inferred from homology"/>
<evidence type="ECO:0000256" key="2">
    <source>
        <dbReference type="ARBA" id="ARBA00022694"/>
    </source>
</evidence>
<dbReference type="Pfam" id="PF00825">
    <property type="entry name" value="Ribonuclease_P"/>
    <property type="match status" value="1"/>
</dbReference>
<dbReference type="OrthoDB" id="196964at2"/>
<dbReference type="GO" id="GO:0042781">
    <property type="term" value="F:3'-tRNA processing endoribonuclease activity"/>
    <property type="evidence" value="ECO:0007669"/>
    <property type="project" value="TreeGrafter"/>
</dbReference>
<dbReference type="InterPro" id="IPR020568">
    <property type="entry name" value="Ribosomal_Su5_D2-typ_SF"/>
</dbReference>
<name>A0A430FBD8_9BIFI</name>
<keyword evidence="4 7" id="KW-0255">Endonuclease</keyword>
<evidence type="ECO:0000313" key="11">
    <source>
        <dbReference type="Proteomes" id="UP000288607"/>
    </source>
</evidence>
<dbReference type="PROSITE" id="PS00648">
    <property type="entry name" value="RIBONUCLEASE_P"/>
    <property type="match status" value="1"/>
</dbReference>
<dbReference type="EMBL" id="QXGJ01000010">
    <property type="protein sequence ID" value="RSX50139.1"/>
    <property type="molecule type" value="Genomic_DNA"/>
</dbReference>
<evidence type="ECO:0000313" key="10">
    <source>
        <dbReference type="EMBL" id="RSX50139.1"/>
    </source>
</evidence>
<dbReference type="GO" id="GO:0000049">
    <property type="term" value="F:tRNA binding"/>
    <property type="evidence" value="ECO:0007669"/>
    <property type="project" value="UniProtKB-UniRule"/>
</dbReference>
<protein>
    <recommendedName>
        <fullName evidence="7 8">Ribonuclease P protein component</fullName>
        <shortName evidence="7">RNase P protein</shortName>
        <shortName evidence="7">RNaseP protein</shortName>
        <ecNumber evidence="7 8">3.1.26.5</ecNumber>
    </recommendedName>
    <alternativeName>
        <fullName evidence="7">Protein C5</fullName>
    </alternativeName>
</protein>
<feature type="compositionally biased region" description="Low complexity" evidence="9">
    <location>
        <begin position="130"/>
        <end position="139"/>
    </location>
</feature>
<organism evidence="10 11">
    <name type="scientific">Bifidobacterium callimiconis</name>
    <dbReference type="NCBI Taxonomy" id="2306973"/>
    <lineage>
        <taxon>Bacteria</taxon>
        <taxon>Bacillati</taxon>
        <taxon>Actinomycetota</taxon>
        <taxon>Actinomycetes</taxon>
        <taxon>Bifidobacteriales</taxon>
        <taxon>Bifidobacteriaceae</taxon>
        <taxon>Bifidobacterium</taxon>
    </lineage>
</organism>
<evidence type="ECO:0000256" key="7">
    <source>
        <dbReference type="HAMAP-Rule" id="MF_00227"/>
    </source>
</evidence>
<evidence type="ECO:0000256" key="6">
    <source>
        <dbReference type="ARBA" id="ARBA00022884"/>
    </source>
</evidence>
<keyword evidence="2 7" id="KW-0819">tRNA processing</keyword>
<evidence type="ECO:0000256" key="1">
    <source>
        <dbReference type="ARBA" id="ARBA00002663"/>
    </source>
</evidence>
<sequence length="197" mass="21086">MERLKSHRDFVGVLKKRTKVSSKDLVVHFLVCAPNAGDGGSDGKDTGPSPSGRRLGLAVSKAVGKAVTRNRVKRRLRVLAKRYENLLPPHCDVVIRAKPSAAHAEFSSLDEQAAKLFDRVLVRSRKQSEKSGGAENAAGKNEEERRSTMQTGSSKQTVADSTESHTLNDVPADGDQTTTSLAPEAANPTSGGRTVQA</sequence>
<keyword evidence="11" id="KW-1185">Reference proteome</keyword>
<dbReference type="EC" id="3.1.26.5" evidence="7 8"/>
<dbReference type="Gene3D" id="3.30.230.10">
    <property type="match status" value="1"/>
</dbReference>
<evidence type="ECO:0000256" key="3">
    <source>
        <dbReference type="ARBA" id="ARBA00022722"/>
    </source>
</evidence>
<comment type="subunit">
    <text evidence="7">Consists of a catalytic RNA component (M1 or rnpB) and a protein subunit.</text>
</comment>
<feature type="compositionally biased region" description="Polar residues" evidence="9">
    <location>
        <begin position="148"/>
        <end position="167"/>
    </location>
</feature>
<dbReference type="AlphaFoldDB" id="A0A430FBD8"/>
<keyword evidence="3 7" id="KW-0540">Nuclease</keyword>
<reference evidence="10 11" key="1">
    <citation type="submission" date="2018-09" db="EMBL/GenBank/DDBJ databases">
        <title>Characterization of the phylogenetic diversity of five novel species belonging to the genus Bifidobacterium.</title>
        <authorList>
            <person name="Lugli G.A."/>
            <person name="Duranti S."/>
            <person name="Milani C."/>
        </authorList>
    </citation>
    <scope>NUCLEOTIDE SEQUENCE [LARGE SCALE GENOMIC DNA]</scope>
    <source>
        <strain evidence="10 11">2028B</strain>
    </source>
</reference>
<feature type="region of interest" description="Disordered" evidence="9">
    <location>
        <begin position="124"/>
        <end position="197"/>
    </location>
</feature>
<keyword evidence="5 7" id="KW-0378">Hydrolase</keyword>
<comment type="function">
    <text evidence="1 7">RNaseP catalyzes the removal of the 5'-leader sequence from pre-tRNA to produce the mature 5'-terminus. It can also cleave other RNA substrates such as 4.5S RNA. The protein component plays an auxiliary but essential role in vivo by binding to the 5'-leader sequence and broadening the substrate specificity of the ribozyme.</text>
</comment>
<dbReference type="SUPFAM" id="SSF54211">
    <property type="entry name" value="Ribosomal protein S5 domain 2-like"/>
    <property type="match status" value="1"/>
</dbReference>
<dbReference type="InterPro" id="IPR014721">
    <property type="entry name" value="Ribsml_uS5_D2-typ_fold_subgr"/>
</dbReference>
<evidence type="ECO:0000256" key="9">
    <source>
        <dbReference type="SAM" id="MobiDB-lite"/>
    </source>
</evidence>
<gene>
    <name evidence="7" type="primary">rnpA</name>
    <name evidence="10" type="ORF">D2E23_1861</name>
</gene>
<keyword evidence="6 7" id="KW-0694">RNA-binding</keyword>
<evidence type="ECO:0000256" key="4">
    <source>
        <dbReference type="ARBA" id="ARBA00022759"/>
    </source>
</evidence>
<dbReference type="HAMAP" id="MF_00227">
    <property type="entry name" value="RNase_P"/>
    <property type="match status" value="1"/>
</dbReference>
<comment type="caution">
    <text evidence="10">The sequence shown here is derived from an EMBL/GenBank/DDBJ whole genome shotgun (WGS) entry which is preliminary data.</text>
</comment>
<dbReference type="GO" id="GO:0001682">
    <property type="term" value="P:tRNA 5'-leader removal"/>
    <property type="evidence" value="ECO:0007669"/>
    <property type="project" value="UniProtKB-UniRule"/>
</dbReference>
<evidence type="ECO:0000256" key="8">
    <source>
        <dbReference type="NCBIfam" id="TIGR00188"/>
    </source>
</evidence>
<comment type="similarity">
    <text evidence="7">Belongs to the RnpA family.</text>
</comment>
<dbReference type="InterPro" id="IPR000100">
    <property type="entry name" value="RNase_P"/>
</dbReference>
<feature type="compositionally biased region" description="Polar residues" evidence="9">
    <location>
        <begin position="175"/>
        <end position="197"/>
    </location>
</feature>
<dbReference type="PANTHER" id="PTHR33992:SF1">
    <property type="entry name" value="RIBONUCLEASE P PROTEIN COMPONENT"/>
    <property type="match status" value="1"/>
</dbReference>
<dbReference type="PANTHER" id="PTHR33992">
    <property type="entry name" value="RIBONUCLEASE P PROTEIN COMPONENT"/>
    <property type="match status" value="1"/>
</dbReference>
<accession>A0A430FBD8</accession>
<dbReference type="InterPro" id="IPR020539">
    <property type="entry name" value="RNase_P_CS"/>
</dbReference>
<comment type="catalytic activity">
    <reaction evidence="7">
        <text>Endonucleolytic cleavage of RNA, removing 5'-extranucleotides from tRNA precursor.</text>
        <dbReference type="EC" id="3.1.26.5"/>
    </reaction>
</comment>